<name>A0A4Q2DQY9_9AGAR</name>
<proteinExistence type="predicted"/>
<feature type="compositionally biased region" description="Low complexity" evidence="1">
    <location>
        <begin position="79"/>
        <end position="107"/>
    </location>
</feature>
<evidence type="ECO:0000313" key="2">
    <source>
        <dbReference type="EMBL" id="RXW22483.1"/>
    </source>
</evidence>
<reference evidence="2 3" key="1">
    <citation type="submission" date="2019-01" db="EMBL/GenBank/DDBJ databases">
        <title>Draft genome sequence of Psathyrella aberdarensis IHI B618.</title>
        <authorList>
            <person name="Buettner E."/>
            <person name="Kellner H."/>
        </authorList>
    </citation>
    <scope>NUCLEOTIDE SEQUENCE [LARGE SCALE GENOMIC DNA]</scope>
    <source>
        <strain evidence="2 3">IHI B618</strain>
    </source>
</reference>
<feature type="region of interest" description="Disordered" evidence="1">
    <location>
        <begin position="1"/>
        <end position="159"/>
    </location>
</feature>
<sequence length="159" mass="16808">MAEQKPQNPNPSLASLQSSTTITSTAPLIPQRKPPQKDFEAALATLQSRYGMGGDIPPPKNTPSNKLPDPNNKVPKIPLPTASSSTSPTLGQSPSSSMSSVPYSIDSNSRDAQKGLRATLKRKGLSLLPSLRKKDKGVAKGEENVASGMEEEGTQDKSL</sequence>
<gene>
    <name evidence="2" type="ORF">EST38_g3360</name>
</gene>
<dbReference type="Proteomes" id="UP000290288">
    <property type="component" value="Unassembled WGS sequence"/>
</dbReference>
<feature type="compositionally biased region" description="Polar residues" evidence="1">
    <location>
        <begin position="1"/>
        <end position="26"/>
    </location>
</feature>
<comment type="caution">
    <text evidence="2">The sequence shown here is derived from an EMBL/GenBank/DDBJ whole genome shotgun (WGS) entry which is preliminary data.</text>
</comment>
<dbReference type="OrthoDB" id="3063568at2759"/>
<dbReference type="EMBL" id="SDEE01000070">
    <property type="protein sequence ID" value="RXW22483.1"/>
    <property type="molecule type" value="Genomic_DNA"/>
</dbReference>
<evidence type="ECO:0000313" key="3">
    <source>
        <dbReference type="Proteomes" id="UP000290288"/>
    </source>
</evidence>
<organism evidence="2 3">
    <name type="scientific">Candolleomyces aberdarensis</name>
    <dbReference type="NCBI Taxonomy" id="2316362"/>
    <lineage>
        <taxon>Eukaryota</taxon>
        <taxon>Fungi</taxon>
        <taxon>Dikarya</taxon>
        <taxon>Basidiomycota</taxon>
        <taxon>Agaricomycotina</taxon>
        <taxon>Agaricomycetes</taxon>
        <taxon>Agaricomycetidae</taxon>
        <taxon>Agaricales</taxon>
        <taxon>Agaricineae</taxon>
        <taxon>Psathyrellaceae</taxon>
        <taxon>Candolleomyces</taxon>
    </lineage>
</organism>
<evidence type="ECO:0000256" key="1">
    <source>
        <dbReference type="SAM" id="MobiDB-lite"/>
    </source>
</evidence>
<keyword evidence="3" id="KW-1185">Reference proteome</keyword>
<dbReference type="AlphaFoldDB" id="A0A4Q2DQY9"/>
<protein>
    <submittedName>
        <fullName evidence="2">Uncharacterized protein</fullName>
    </submittedName>
</protein>
<accession>A0A4Q2DQY9</accession>